<dbReference type="Gene3D" id="3.40.50.300">
    <property type="entry name" value="P-loop containing nucleotide triphosphate hydrolases"/>
    <property type="match status" value="2"/>
</dbReference>
<dbReference type="Gene3D" id="1.10.8.60">
    <property type="match status" value="1"/>
</dbReference>
<accession>A0AAN1WGK0</accession>
<dbReference type="SMART" id="SM00382">
    <property type="entry name" value="AAA"/>
    <property type="match status" value="1"/>
</dbReference>
<comment type="subcellular location">
    <subcellularLocation>
        <location evidence="1 7">Cytoplasm</location>
    </subcellularLocation>
</comment>
<dbReference type="FunFam" id="3.40.50.300:FF:000213">
    <property type="entry name" value="ATP-dependent protease ATPase subunit HslU"/>
    <property type="match status" value="1"/>
</dbReference>
<keyword evidence="5 7" id="KW-0067">ATP-binding</keyword>
<dbReference type="GO" id="GO:0005524">
    <property type="term" value="F:ATP binding"/>
    <property type="evidence" value="ECO:0007669"/>
    <property type="project" value="UniProtKB-UniRule"/>
</dbReference>
<evidence type="ECO:0000313" key="10">
    <source>
        <dbReference type="EMBL" id="BCD97210.1"/>
    </source>
</evidence>
<dbReference type="GO" id="GO:0016887">
    <property type="term" value="F:ATP hydrolysis activity"/>
    <property type="evidence" value="ECO:0007669"/>
    <property type="project" value="InterPro"/>
</dbReference>
<evidence type="ECO:0000256" key="6">
    <source>
        <dbReference type="ARBA" id="ARBA00023186"/>
    </source>
</evidence>
<evidence type="ECO:0000256" key="1">
    <source>
        <dbReference type="ARBA" id="ARBA00004496"/>
    </source>
</evidence>
<dbReference type="GO" id="GO:0008233">
    <property type="term" value="F:peptidase activity"/>
    <property type="evidence" value="ECO:0007669"/>
    <property type="project" value="UniProtKB-KW"/>
</dbReference>
<feature type="domain" description="AAA+ ATPase" evidence="8">
    <location>
        <begin position="53"/>
        <end position="332"/>
    </location>
</feature>
<dbReference type="RefSeq" id="WP_236986684.1">
    <property type="nucleotide sequence ID" value="NZ_AP023086.1"/>
</dbReference>
<feature type="binding site" evidence="7">
    <location>
        <begin position="64"/>
        <end position="69"/>
    </location>
    <ligand>
        <name>ATP</name>
        <dbReference type="ChEBI" id="CHEBI:30616"/>
    </ligand>
</feature>
<dbReference type="InterPro" id="IPR027417">
    <property type="entry name" value="P-loop_NTPase"/>
</dbReference>
<evidence type="ECO:0000256" key="4">
    <source>
        <dbReference type="ARBA" id="ARBA00022741"/>
    </source>
</evidence>
<keyword evidence="11" id="KW-1185">Reference proteome</keyword>
<keyword evidence="6 7" id="KW-0143">Chaperone</keyword>
<feature type="binding site" evidence="7">
    <location>
        <position position="22"/>
    </location>
    <ligand>
        <name>ATP</name>
        <dbReference type="ChEBI" id="CHEBI:30616"/>
    </ligand>
</feature>
<organism evidence="10 11">
    <name type="scientific">Marinagarivorans cellulosilyticus</name>
    <dbReference type="NCBI Taxonomy" id="2721545"/>
    <lineage>
        <taxon>Bacteria</taxon>
        <taxon>Pseudomonadati</taxon>
        <taxon>Pseudomonadota</taxon>
        <taxon>Gammaproteobacteria</taxon>
        <taxon>Cellvibrionales</taxon>
        <taxon>Cellvibrionaceae</taxon>
        <taxon>Marinagarivorans</taxon>
    </lineage>
</organism>
<feature type="domain" description="Clp ATPase C-terminal" evidence="9">
    <location>
        <begin position="335"/>
        <end position="430"/>
    </location>
</feature>
<dbReference type="PANTHER" id="PTHR48102:SF3">
    <property type="entry name" value="ATP-DEPENDENT PROTEASE ATPASE SUBUNIT HSLU"/>
    <property type="match status" value="1"/>
</dbReference>
<dbReference type="InterPro" id="IPR050052">
    <property type="entry name" value="ATP-dep_Clp_protease_ClpX"/>
</dbReference>
<dbReference type="InterPro" id="IPR003959">
    <property type="entry name" value="ATPase_AAA_core"/>
</dbReference>
<feature type="binding site" evidence="7">
    <location>
        <position position="321"/>
    </location>
    <ligand>
        <name>ATP</name>
        <dbReference type="ChEBI" id="CHEBI:30616"/>
    </ligand>
</feature>
<comment type="similarity">
    <text evidence="2 7">Belongs to the ClpX chaperone family. HslU subfamily.</text>
</comment>
<dbReference type="Pfam" id="PF00004">
    <property type="entry name" value="AAA"/>
    <property type="match status" value="1"/>
</dbReference>
<dbReference type="SMART" id="SM01086">
    <property type="entry name" value="ClpB_D2-small"/>
    <property type="match status" value="1"/>
</dbReference>
<dbReference type="InterPro" id="IPR003593">
    <property type="entry name" value="AAA+_ATPase"/>
</dbReference>
<reference evidence="10 11" key="1">
    <citation type="journal article" date="2022" name="IScience">
        <title>An ultrasensitive nanofiber-based assay for enzymatic hydrolysis and deep-sea microbial degradation of cellulose.</title>
        <authorList>
            <person name="Tsudome M."/>
            <person name="Tachioka M."/>
            <person name="Miyazaki M."/>
            <person name="Uchimura K."/>
            <person name="Tsuda M."/>
            <person name="Takaki Y."/>
            <person name="Deguchi S."/>
        </authorList>
    </citation>
    <scope>NUCLEOTIDE SEQUENCE [LARGE SCALE GENOMIC DNA]</scope>
    <source>
        <strain evidence="10 11">GE09</strain>
    </source>
</reference>
<keyword evidence="10" id="KW-0378">Hydrolase</keyword>
<feature type="binding site" evidence="7">
    <location>
        <position position="256"/>
    </location>
    <ligand>
        <name>ATP</name>
        <dbReference type="ChEBI" id="CHEBI:30616"/>
    </ligand>
</feature>
<evidence type="ECO:0000256" key="3">
    <source>
        <dbReference type="ARBA" id="ARBA00022490"/>
    </source>
</evidence>
<dbReference type="KEGG" id="marq:MARGE09_P1411"/>
<dbReference type="Proteomes" id="UP001320119">
    <property type="component" value="Chromosome"/>
</dbReference>
<evidence type="ECO:0000256" key="5">
    <source>
        <dbReference type="ARBA" id="ARBA00022840"/>
    </source>
</evidence>
<keyword evidence="3 7" id="KW-0963">Cytoplasm</keyword>
<name>A0AAN1WGK0_9GAMM</name>
<evidence type="ECO:0000313" key="11">
    <source>
        <dbReference type="Proteomes" id="UP001320119"/>
    </source>
</evidence>
<dbReference type="Pfam" id="PF07724">
    <property type="entry name" value="AAA_2"/>
    <property type="match status" value="1"/>
</dbReference>
<dbReference type="AlphaFoldDB" id="A0AAN1WGK0"/>
<dbReference type="GO" id="GO:0043335">
    <property type="term" value="P:protein unfolding"/>
    <property type="evidence" value="ECO:0007669"/>
    <property type="project" value="UniProtKB-UniRule"/>
</dbReference>
<evidence type="ECO:0000259" key="9">
    <source>
        <dbReference type="SMART" id="SM01086"/>
    </source>
</evidence>
<keyword evidence="4 7" id="KW-0547">Nucleotide-binding</keyword>
<dbReference type="CDD" id="cd19498">
    <property type="entry name" value="RecA-like_HslU"/>
    <property type="match status" value="1"/>
</dbReference>
<dbReference type="HAMAP" id="MF_00249">
    <property type="entry name" value="HslU"/>
    <property type="match status" value="1"/>
</dbReference>
<evidence type="ECO:0000256" key="7">
    <source>
        <dbReference type="HAMAP-Rule" id="MF_00249"/>
    </source>
</evidence>
<gene>
    <name evidence="7" type="primary">hslU</name>
    <name evidence="10" type="ORF">MARGE09_P1411</name>
</gene>
<feature type="binding site" evidence="7">
    <location>
        <position position="393"/>
    </location>
    <ligand>
        <name>ATP</name>
        <dbReference type="ChEBI" id="CHEBI:30616"/>
    </ligand>
</feature>
<protein>
    <recommendedName>
        <fullName evidence="7">ATP-dependent protease ATPase subunit HslU</fullName>
    </recommendedName>
    <alternativeName>
        <fullName evidence="7">Unfoldase HslU</fullName>
    </alternativeName>
</protein>
<dbReference type="GO" id="GO:0009376">
    <property type="term" value="C:HslUV protease complex"/>
    <property type="evidence" value="ECO:0007669"/>
    <property type="project" value="UniProtKB-UniRule"/>
</dbReference>
<evidence type="ECO:0000256" key="2">
    <source>
        <dbReference type="ARBA" id="ARBA00009771"/>
    </source>
</evidence>
<keyword evidence="10" id="KW-0645">Protease</keyword>
<sequence>MPTTTHSMTPREIVHELDKHIVGQQNAKRAVAIALRNRWRRMQVSEDLRPEITPKNILMIGPTGVGKTEIARRLAKLANAPFIKVEATKFTEVGYVGRDVESIIRDLIESAIKMLREQETLKVEQRAKDAAEERILDALLPPARGDDENKTESSTRQVFRKKLRQGELDDKEIEIDLAATPVGVEIMAPPGMEDMTSQLQNMFSSMNKDKTKKQKLTVKQAFKQLTDEEAAKLVNQDDLKARAIEAAEQNGIVFIDEIDKVAKREGNSGADVSREGVQRDLLPLIEGCTVSTKHGMIKTDHMLFITSGAFHLSKPSDLIPELQGRLPIRVELEALTPDDFQRILTEPNASLTEQHIALLNAEGVSLSFTPDGIRRIAETAYQVNETTENIGARRLHTVLERLLEKASFDAGEEHKGITVDAAFVDGELSELAKDEDLSRFIL</sequence>
<dbReference type="NCBIfam" id="TIGR00390">
    <property type="entry name" value="hslU"/>
    <property type="match status" value="1"/>
</dbReference>
<dbReference type="PANTHER" id="PTHR48102">
    <property type="entry name" value="ATP-DEPENDENT CLP PROTEASE ATP-BINDING SUBUNIT CLPX-LIKE, MITOCHONDRIAL-RELATED"/>
    <property type="match status" value="1"/>
</dbReference>
<dbReference type="NCBIfam" id="NF003544">
    <property type="entry name" value="PRK05201.1"/>
    <property type="match status" value="1"/>
</dbReference>
<dbReference type="EMBL" id="AP023086">
    <property type="protein sequence ID" value="BCD97210.1"/>
    <property type="molecule type" value="Genomic_DNA"/>
</dbReference>
<comment type="function">
    <text evidence="7">ATPase subunit of a proteasome-like degradation complex; this subunit has chaperone activity. The binding of ATP and its subsequent hydrolysis by HslU are essential for unfolding of protein substrates subsequently hydrolyzed by HslV. HslU recognizes the N-terminal part of its protein substrates and unfolds these before they are guided to HslV for hydrolysis.</text>
</comment>
<dbReference type="SUPFAM" id="SSF52540">
    <property type="entry name" value="P-loop containing nucleoside triphosphate hydrolases"/>
    <property type="match status" value="1"/>
</dbReference>
<proteinExistence type="inferred from homology"/>
<dbReference type="FunFam" id="3.40.50.300:FF:000220">
    <property type="entry name" value="ATP-dependent protease ATPase subunit HslU"/>
    <property type="match status" value="1"/>
</dbReference>
<dbReference type="InterPro" id="IPR004491">
    <property type="entry name" value="HslU"/>
</dbReference>
<comment type="subunit">
    <text evidence="7">A double ring-shaped homohexamer of HslV is capped on each side by a ring-shaped HslU homohexamer. The assembly of the HslU/HslV complex is dependent on binding of ATP.</text>
</comment>
<evidence type="ECO:0000259" key="8">
    <source>
        <dbReference type="SMART" id="SM00382"/>
    </source>
</evidence>
<dbReference type="InterPro" id="IPR019489">
    <property type="entry name" value="Clp_ATPase_C"/>
</dbReference>
<dbReference type="GO" id="GO:0036402">
    <property type="term" value="F:proteasome-activating activity"/>
    <property type="evidence" value="ECO:0007669"/>
    <property type="project" value="UniProtKB-UniRule"/>
</dbReference>